<feature type="compositionally biased region" description="Basic and acidic residues" evidence="1">
    <location>
        <begin position="131"/>
        <end position="141"/>
    </location>
</feature>
<keyword evidence="2" id="KW-1133">Transmembrane helix</keyword>
<evidence type="ECO:0000256" key="1">
    <source>
        <dbReference type="SAM" id="MobiDB-lite"/>
    </source>
</evidence>
<feature type="transmembrane region" description="Helical" evidence="2">
    <location>
        <begin position="51"/>
        <end position="72"/>
    </location>
</feature>
<sequence length="163" mass="18112">MSSLLPSARAARRAVGSWCAHHAVAILMGIALLGLVGIGVVWLGAPRADGAVATLSGLLITWALIQLLGRAFPAPDWRFAAVLGTGFVVLTSAWIGLDWEPAHFPALLLFLCLLMKEPRSTKSRRSPRQPALEERIEEQRAREERIRRVYPEEFRPVPWERVD</sequence>
<name>A0A3A5HAG4_9ACTN</name>
<dbReference type="RefSeq" id="WP_120061588.1">
    <property type="nucleotide sequence ID" value="NZ_QYRP01000002.1"/>
</dbReference>
<comment type="caution">
    <text evidence="3">The sequence shown here is derived from an EMBL/GenBank/DDBJ whole genome shotgun (WGS) entry which is preliminary data.</text>
</comment>
<dbReference type="Proteomes" id="UP000276542">
    <property type="component" value="Unassembled WGS sequence"/>
</dbReference>
<reference evidence="4" key="1">
    <citation type="submission" date="2018-09" db="EMBL/GenBank/DDBJ databases">
        <authorList>
            <person name="Zhu H."/>
        </authorList>
    </citation>
    <scope>NUCLEOTIDE SEQUENCE [LARGE SCALE GENOMIC DNA]</scope>
    <source>
        <strain evidence="4">K1W22B-1</strain>
    </source>
</reference>
<keyword evidence="2" id="KW-0812">Transmembrane</keyword>
<feature type="transmembrane region" description="Helical" evidence="2">
    <location>
        <begin position="79"/>
        <end position="96"/>
    </location>
</feature>
<keyword evidence="2" id="KW-0472">Membrane</keyword>
<keyword evidence="4" id="KW-1185">Reference proteome</keyword>
<feature type="region of interest" description="Disordered" evidence="1">
    <location>
        <begin position="122"/>
        <end position="141"/>
    </location>
</feature>
<evidence type="ECO:0000313" key="3">
    <source>
        <dbReference type="EMBL" id="RJS47626.1"/>
    </source>
</evidence>
<evidence type="ECO:0000313" key="4">
    <source>
        <dbReference type="Proteomes" id="UP000276542"/>
    </source>
</evidence>
<proteinExistence type="predicted"/>
<dbReference type="AlphaFoldDB" id="A0A3A5HAG4"/>
<evidence type="ECO:0000256" key="2">
    <source>
        <dbReference type="SAM" id="Phobius"/>
    </source>
</evidence>
<accession>A0A3A5HAG4</accession>
<feature type="transmembrane region" description="Helical" evidence="2">
    <location>
        <begin position="21"/>
        <end position="45"/>
    </location>
</feature>
<organism evidence="3 4">
    <name type="scientific">Nocardioides cavernaquae</name>
    <dbReference type="NCBI Taxonomy" id="2321396"/>
    <lineage>
        <taxon>Bacteria</taxon>
        <taxon>Bacillati</taxon>
        <taxon>Actinomycetota</taxon>
        <taxon>Actinomycetes</taxon>
        <taxon>Propionibacteriales</taxon>
        <taxon>Nocardioidaceae</taxon>
        <taxon>Nocardioides</taxon>
    </lineage>
</organism>
<dbReference type="EMBL" id="QYRP01000002">
    <property type="protein sequence ID" value="RJS47626.1"/>
    <property type="molecule type" value="Genomic_DNA"/>
</dbReference>
<gene>
    <name evidence="3" type="ORF">D4739_16355</name>
</gene>
<protein>
    <submittedName>
        <fullName evidence="3">Uncharacterized protein</fullName>
    </submittedName>
</protein>